<dbReference type="EMBL" id="CP058910">
    <property type="protein sequence ID" value="QLH77434.1"/>
    <property type="molecule type" value="Genomic_DNA"/>
</dbReference>
<sequence>MADAAYPTANGFVWDCRDCGFTGDWLTVDGCCPECGGRDLPTLERDA</sequence>
<gene>
    <name evidence="1" type="ORF">HZS55_09065</name>
</gene>
<dbReference type="GeneID" id="56078010"/>
<dbReference type="AlphaFoldDB" id="A0A7D5TNM5"/>
<dbReference type="Proteomes" id="UP000509667">
    <property type="component" value="Chromosome"/>
</dbReference>
<protein>
    <recommendedName>
        <fullName evidence="3">Rubrerythrin-like domain-containing protein</fullName>
    </recommendedName>
</protein>
<dbReference type="KEGG" id="hrr:HZS55_09065"/>
<organism evidence="1 2">
    <name type="scientific">Halosimplex rubrum</name>
    <dbReference type="NCBI Taxonomy" id="869889"/>
    <lineage>
        <taxon>Archaea</taxon>
        <taxon>Methanobacteriati</taxon>
        <taxon>Methanobacteriota</taxon>
        <taxon>Stenosarchaea group</taxon>
        <taxon>Halobacteria</taxon>
        <taxon>Halobacteriales</taxon>
        <taxon>Haloarculaceae</taxon>
        <taxon>Halosimplex</taxon>
    </lineage>
</organism>
<reference evidence="1 2" key="1">
    <citation type="submission" date="2020-07" db="EMBL/GenBank/DDBJ databases">
        <title>Halosimplex pelagicum sp. nov. and Halosimplex rubrum sp. nov., isolated from salted brown alga Laminaria, and emended description of the genus Halosimplex.</title>
        <authorList>
            <person name="Cui H."/>
        </authorList>
    </citation>
    <scope>NUCLEOTIDE SEQUENCE [LARGE SCALE GENOMIC DNA]</scope>
    <source>
        <strain evidence="1 2">R27</strain>
    </source>
</reference>
<accession>A0A7D5TNM5</accession>
<name>A0A7D5TNM5_9EURY</name>
<dbReference type="RefSeq" id="WP_179911361.1">
    <property type="nucleotide sequence ID" value="NZ_CP058910.1"/>
</dbReference>
<evidence type="ECO:0000313" key="2">
    <source>
        <dbReference type="Proteomes" id="UP000509667"/>
    </source>
</evidence>
<evidence type="ECO:0008006" key="3">
    <source>
        <dbReference type="Google" id="ProtNLM"/>
    </source>
</evidence>
<evidence type="ECO:0000313" key="1">
    <source>
        <dbReference type="EMBL" id="QLH77434.1"/>
    </source>
</evidence>
<keyword evidence="2" id="KW-1185">Reference proteome</keyword>
<proteinExistence type="predicted"/>